<feature type="chain" id="PRO_5004569577" description="IPT/TIG domain-containing protein" evidence="2">
    <location>
        <begin position="24"/>
        <end position="503"/>
    </location>
</feature>
<gene>
    <name evidence="3" type="ORF">SDRG_06675</name>
</gene>
<dbReference type="RefSeq" id="XP_008610691.1">
    <property type="nucleotide sequence ID" value="XM_008612469.1"/>
</dbReference>
<accession>T0QDH5</accession>
<dbReference type="InParanoid" id="T0QDH5"/>
<protein>
    <recommendedName>
        <fullName evidence="5">IPT/TIG domain-containing protein</fullName>
    </recommendedName>
</protein>
<evidence type="ECO:0000256" key="2">
    <source>
        <dbReference type="SAM" id="SignalP"/>
    </source>
</evidence>
<reference evidence="3 4" key="1">
    <citation type="submission" date="2012-04" db="EMBL/GenBank/DDBJ databases">
        <title>The Genome Sequence of Saprolegnia declina VS20.</title>
        <authorList>
            <consortium name="The Broad Institute Genome Sequencing Platform"/>
            <person name="Russ C."/>
            <person name="Nusbaum C."/>
            <person name="Tyler B."/>
            <person name="van West P."/>
            <person name="Dieguez-Uribeondo J."/>
            <person name="de Bruijn I."/>
            <person name="Tripathy S."/>
            <person name="Jiang R."/>
            <person name="Young S.K."/>
            <person name="Zeng Q."/>
            <person name="Gargeya S."/>
            <person name="Fitzgerald M."/>
            <person name="Haas B."/>
            <person name="Abouelleil A."/>
            <person name="Alvarado L."/>
            <person name="Arachchi H.M."/>
            <person name="Berlin A."/>
            <person name="Chapman S.B."/>
            <person name="Goldberg J."/>
            <person name="Griggs A."/>
            <person name="Gujja S."/>
            <person name="Hansen M."/>
            <person name="Howarth C."/>
            <person name="Imamovic A."/>
            <person name="Larimer J."/>
            <person name="McCowen C."/>
            <person name="Montmayeur A."/>
            <person name="Murphy C."/>
            <person name="Neiman D."/>
            <person name="Pearson M."/>
            <person name="Priest M."/>
            <person name="Roberts A."/>
            <person name="Saif S."/>
            <person name="Shea T."/>
            <person name="Sisk P."/>
            <person name="Sykes S."/>
            <person name="Wortman J."/>
            <person name="Nusbaum C."/>
            <person name="Birren B."/>
        </authorList>
    </citation>
    <scope>NUCLEOTIDE SEQUENCE [LARGE SCALE GENOMIC DNA]</scope>
    <source>
        <strain evidence="3 4">VS20</strain>
    </source>
</reference>
<keyword evidence="1" id="KW-0472">Membrane</keyword>
<name>T0QDH5_SAPDV</name>
<dbReference type="EMBL" id="JH767149">
    <property type="protein sequence ID" value="EQC35929.1"/>
    <property type="molecule type" value="Genomic_DNA"/>
</dbReference>
<evidence type="ECO:0000313" key="3">
    <source>
        <dbReference type="EMBL" id="EQC35929.1"/>
    </source>
</evidence>
<proteinExistence type="predicted"/>
<dbReference type="VEuPathDB" id="FungiDB:SDRG_06675"/>
<organism evidence="3 4">
    <name type="scientific">Saprolegnia diclina (strain VS20)</name>
    <dbReference type="NCBI Taxonomy" id="1156394"/>
    <lineage>
        <taxon>Eukaryota</taxon>
        <taxon>Sar</taxon>
        <taxon>Stramenopiles</taxon>
        <taxon>Oomycota</taxon>
        <taxon>Saprolegniomycetes</taxon>
        <taxon>Saprolegniales</taxon>
        <taxon>Saprolegniaceae</taxon>
        <taxon>Saprolegnia</taxon>
    </lineage>
</organism>
<feature type="signal peptide" evidence="2">
    <location>
        <begin position="1"/>
        <end position="23"/>
    </location>
</feature>
<keyword evidence="1" id="KW-1133">Transmembrane helix</keyword>
<dbReference type="Proteomes" id="UP000030762">
    <property type="component" value="Unassembled WGS sequence"/>
</dbReference>
<evidence type="ECO:0000313" key="4">
    <source>
        <dbReference type="Proteomes" id="UP000030762"/>
    </source>
</evidence>
<keyword evidence="2" id="KW-0732">Signal</keyword>
<keyword evidence="4" id="KW-1185">Reference proteome</keyword>
<dbReference type="GeneID" id="19947402"/>
<evidence type="ECO:0000256" key="1">
    <source>
        <dbReference type="SAM" id="Phobius"/>
    </source>
</evidence>
<sequence>MLALVRLLSPLLLLAVAAAGAKSCAECAGKTCLLEGTTNLTGGATSVALSLCYYDASSAPKITFSLSATPSCDAKRVLLPQVKSLATNTTASGLCTKTSADPCPLVATLQSPIDWAIALQAKSVVNTLLAAIDQSSEVVKVATFSTETAPTVTSAETAVTACGMSIPVSGTRFSTLDACNVVRVCRGPLGASTCVVSEPNEILRNVTASSAGQTAFLSMTKPFGCDAIATNSFVYVQLTVGDADTSGMTKVAKVGALSTTSRFTVYPPAVGATTLELRGDVCTGTDVSFSLSPNATSLPASTASTGNTTLTLASPWAASSTASLNYTLCGVSISRSIDSGSSMRITPSANTVPSTSLLANVAVTGAGFSKGSVNCSVVASKGTDAVTFTTCSCTAMSTTNLTLSCPNSLVNYSGYTLGLVLGSGATPVTIGSVCDAAQCASSIITGAPQGDQTAGLSGGWIAGICIVVVAILGFVLECTLHRKRFLRDQQANRTQYVETHNAA</sequence>
<dbReference type="OMA" id="YVETHNA"/>
<keyword evidence="1" id="KW-0812">Transmembrane</keyword>
<evidence type="ECO:0008006" key="5">
    <source>
        <dbReference type="Google" id="ProtNLM"/>
    </source>
</evidence>
<dbReference type="OrthoDB" id="77273at2759"/>
<feature type="transmembrane region" description="Helical" evidence="1">
    <location>
        <begin position="459"/>
        <end position="480"/>
    </location>
</feature>
<dbReference type="AlphaFoldDB" id="T0QDH5"/>
<dbReference type="eggNOG" id="ENOG502QU7V">
    <property type="taxonomic scope" value="Eukaryota"/>
</dbReference>